<dbReference type="PROSITE" id="PS50850">
    <property type="entry name" value="MFS"/>
    <property type="match status" value="1"/>
</dbReference>
<dbReference type="SUPFAM" id="SSF103473">
    <property type="entry name" value="MFS general substrate transporter"/>
    <property type="match status" value="1"/>
</dbReference>
<reference evidence="6 7" key="1">
    <citation type="submission" date="2019-09" db="EMBL/GenBank/DDBJ databases">
        <authorList>
            <person name="Chandra G."/>
            <person name="Truman W A."/>
        </authorList>
    </citation>
    <scope>NUCLEOTIDE SEQUENCE [LARGE SCALE GENOMIC DNA]</scope>
    <source>
        <strain evidence="6">PS918</strain>
    </source>
</reference>
<dbReference type="Pfam" id="PF07690">
    <property type="entry name" value="MFS_1"/>
    <property type="match status" value="1"/>
</dbReference>
<dbReference type="EMBL" id="CABVIY010000007">
    <property type="protein sequence ID" value="VVQ07262.1"/>
    <property type="molecule type" value="Genomic_DNA"/>
</dbReference>
<sequence length="405" mass="41648">MSALPLASESTTAPAVASRGKIIMMAIIAGAVITNIYCTQPILPLIAADLGLDLTTVDLVAGAALLGFATGLALLLPMGDRFDRRKLVLGQIALACLLAIAAAISPGVGTLIAASFGLGIVSCVPQQLVPFAAVMSKPSERGRNVGTVVSGIMVGILLGRTIAGVVGEAWGWRAVYGLEAAFMIPVWIAAASLLPRGVPSTHLSYPRLLASLWPLMRDNSAIRQSMMVQALLWACFNAFWVNLAALLAHGPYQLGSAWAGGFGIIGAAGALAASLGGRATDRLGSRRVIGASIAIVTLAYLLLAGAQTSLILLVLGVIVLDIGVQSGLVSNQTRAFAVDPKAQGRINSLYMTATFFGGAVGAAVSGWLMTRYGWSGIVVFGVVLGLIALAIHWVGAPRQSALKAS</sequence>
<feature type="transmembrane region" description="Helical" evidence="4">
    <location>
        <begin position="230"/>
        <end position="250"/>
    </location>
</feature>
<evidence type="ECO:0000256" key="4">
    <source>
        <dbReference type="SAM" id="Phobius"/>
    </source>
</evidence>
<feature type="transmembrane region" description="Helical" evidence="4">
    <location>
        <begin position="374"/>
        <end position="395"/>
    </location>
</feature>
<dbReference type="AlphaFoldDB" id="A0A5E7U7C5"/>
<dbReference type="PANTHER" id="PTHR42910">
    <property type="entry name" value="TRANSPORTER SCO4007-RELATED"/>
    <property type="match status" value="1"/>
</dbReference>
<dbReference type="Proteomes" id="UP000326611">
    <property type="component" value="Unassembled WGS sequence"/>
</dbReference>
<gene>
    <name evidence="6" type="ORF">PS918_04825</name>
</gene>
<evidence type="ECO:0000313" key="7">
    <source>
        <dbReference type="Proteomes" id="UP000326611"/>
    </source>
</evidence>
<feature type="transmembrane region" description="Helical" evidence="4">
    <location>
        <begin position="349"/>
        <end position="368"/>
    </location>
</feature>
<proteinExistence type="predicted"/>
<organism evidence="6 7">
    <name type="scientific">Pseudomonas fluorescens</name>
    <dbReference type="NCBI Taxonomy" id="294"/>
    <lineage>
        <taxon>Bacteria</taxon>
        <taxon>Pseudomonadati</taxon>
        <taxon>Pseudomonadota</taxon>
        <taxon>Gammaproteobacteria</taxon>
        <taxon>Pseudomonadales</taxon>
        <taxon>Pseudomonadaceae</taxon>
        <taxon>Pseudomonas</taxon>
    </lineage>
</organism>
<feature type="transmembrane region" description="Helical" evidence="4">
    <location>
        <begin position="111"/>
        <end position="133"/>
    </location>
</feature>
<keyword evidence="2 4" id="KW-1133">Transmembrane helix</keyword>
<dbReference type="InterPro" id="IPR020846">
    <property type="entry name" value="MFS_dom"/>
</dbReference>
<name>A0A5E7U7C5_PSEFL</name>
<feature type="domain" description="Major facilitator superfamily (MFS) profile" evidence="5">
    <location>
        <begin position="18"/>
        <end position="400"/>
    </location>
</feature>
<feature type="transmembrane region" description="Helical" evidence="4">
    <location>
        <begin position="256"/>
        <end position="276"/>
    </location>
</feature>
<feature type="transmembrane region" description="Helical" evidence="4">
    <location>
        <begin position="88"/>
        <end position="105"/>
    </location>
</feature>
<keyword evidence="3 4" id="KW-0472">Membrane</keyword>
<protein>
    <submittedName>
        <fullName evidence="6">Putative transporter</fullName>
    </submittedName>
</protein>
<evidence type="ECO:0000256" key="2">
    <source>
        <dbReference type="ARBA" id="ARBA00022989"/>
    </source>
</evidence>
<dbReference type="CDD" id="cd17324">
    <property type="entry name" value="MFS_NepI_like"/>
    <property type="match status" value="1"/>
</dbReference>
<evidence type="ECO:0000313" key="6">
    <source>
        <dbReference type="EMBL" id="VVQ07262.1"/>
    </source>
</evidence>
<evidence type="ECO:0000256" key="3">
    <source>
        <dbReference type="ARBA" id="ARBA00023136"/>
    </source>
</evidence>
<dbReference type="GO" id="GO:0022857">
    <property type="term" value="F:transmembrane transporter activity"/>
    <property type="evidence" value="ECO:0007669"/>
    <property type="project" value="InterPro"/>
</dbReference>
<feature type="transmembrane region" description="Helical" evidence="4">
    <location>
        <begin position="22"/>
        <end position="47"/>
    </location>
</feature>
<dbReference type="Gene3D" id="1.20.1250.20">
    <property type="entry name" value="MFS general substrate transporter like domains"/>
    <property type="match status" value="1"/>
</dbReference>
<evidence type="ECO:0000259" key="5">
    <source>
        <dbReference type="PROSITE" id="PS50850"/>
    </source>
</evidence>
<dbReference type="RefSeq" id="WP_224790519.1">
    <property type="nucleotide sequence ID" value="NZ_CABVIY010000007.1"/>
</dbReference>
<evidence type="ECO:0000256" key="1">
    <source>
        <dbReference type="ARBA" id="ARBA00022692"/>
    </source>
</evidence>
<dbReference type="InterPro" id="IPR011701">
    <property type="entry name" value="MFS"/>
</dbReference>
<feature type="transmembrane region" description="Helical" evidence="4">
    <location>
        <begin position="59"/>
        <end position="76"/>
    </location>
</feature>
<dbReference type="InterPro" id="IPR036259">
    <property type="entry name" value="MFS_trans_sf"/>
</dbReference>
<accession>A0A5E7U7C5</accession>
<feature type="transmembrane region" description="Helical" evidence="4">
    <location>
        <begin position="145"/>
        <end position="163"/>
    </location>
</feature>
<keyword evidence="1 4" id="KW-0812">Transmembrane</keyword>
<feature type="transmembrane region" description="Helical" evidence="4">
    <location>
        <begin position="175"/>
        <end position="194"/>
    </location>
</feature>
<dbReference type="PANTHER" id="PTHR42910:SF1">
    <property type="entry name" value="MAJOR FACILITATOR SUPERFAMILY (MFS) PROFILE DOMAIN-CONTAINING PROTEIN"/>
    <property type="match status" value="1"/>
</dbReference>